<dbReference type="InterPro" id="IPR013536">
    <property type="entry name" value="WLM_dom"/>
</dbReference>
<name>F4S5P4_MELLP</name>
<keyword evidence="2" id="KW-0863">Zinc-finger</keyword>
<dbReference type="GeneID" id="18924602"/>
<sequence>MKAISAQVLPIMKEHGMGLNTFTEYKWNSEFAGRNPMGYLLSVMAHELAHIHHSPQFQKLNTKLRSEIRQLQAKGYYGPGFWSSGQRLKDSATSAGDGALVASDLPQYACGGSNTQGTRRRVYKPKTTTTRTPRQKRTAQQFIGDGQKLENDGQSFFRKRANAAGAKETRAQAAELRLRRAGIMNKSPTLKLEPQFQKSKAHLKQESKGKQRLESSEASGSKRRSNSVEVIDIARVNKESEDDDDDDEIEIVKLEAEWEDFKESDRTNLSSPDQVEAEKKLLRDEMNELREGYEALGSKVKDSKPSLLPNTKDRSLKKKRDDDDDEIQFLGTTKRDREVTKRKNEEDVEVQVKKIPRRNEKIPFSDLGSSSSARLVGSNSKTIPRNPEIMKVLETKTWKCNICCMENDDDFGICSSCARPKGMAAPDWS</sequence>
<feature type="compositionally biased region" description="Basic and acidic residues" evidence="4">
    <location>
        <begin position="295"/>
        <end position="304"/>
    </location>
</feature>
<dbReference type="InParanoid" id="F4S5P4"/>
<feature type="region of interest" description="Disordered" evidence="4">
    <location>
        <begin position="124"/>
        <end position="152"/>
    </location>
</feature>
<dbReference type="STRING" id="747676.F4S5P4"/>
<organism evidence="7">
    <name type="scientific">Melampsora larici-populina (strain 98AG31 / pathotype 3-4-7)</name>
    <name type="common">Poplar leaf rust fungus</name>
    <dbReference type="NCBI Taxonomy" id="747676"/>
    <lineage>
        <taxon>Eukaryota</taxon>
        <taxon>Fungi</taxon>
        <taxon>Dikarya</taxon>
        <taxon>Basidiomycota</taxon>
        <taxon>Pucciniomycotina</taxon>
        <taxon>Pucciniomycetes</taxon>
        <taxon>Pucciniales</taxon>
        <taxon>Melampsoraceae</taxon>
        <taxon>Melampsora</taxon>
    </lineage>
</organism>
<evidence type="ECO:0000256" key="1">
    <source>
        <dbReference type="ARBA" id="ARBA00022723"/>
    </source>
</evidence>
<dbReference type="VEuPathDB" id="FungiDB:MELLADRAFT_112199"/>
<dbReference type="AlphaFoldDB" id="F4S5P4"/>
<dbReference type="GO" id="GO:0008237">
    <property type="term" value="F:metallopeptidase activity"/>
    <property type="evidence" value="ECO:0007669"/>
    <property type="project" value="TreeGrafter"/>
</dbReference>
<dbReference type="KEGG" id="mlr:MELLADRAFT_112199"/>
<evidence type="ECO:0000313" key="7">
    <source>
        <dbReference type="Proteomes" id="UP000001072"/>
    </source>
</evidence>
<proteinExistence type="predicted"/>
<feature type="compositionally biased region" description="Basic and acidic residues" evidence="4">
    <location>
        <begin position="203"/>
        <end position="215"/>
    </location>
</feature>
<gene>
    <name evidence="6" type="ORF">MELLADRAFT_112199</name>
</gene>
<evidence type="ECO:0000256" key="3">
    <source>
        <dbReference type="ARBA" id="ARBA00022833"/>
    </source>
</evidence>
<protein>
    <recommendedName>
        <fullName evidence="5">WLM domain-containing protein</fullName>
    </recommendedName>
</protein>
<keyword evidence="1" id="KW-0479">Metal-binding</keyword>
<evidence type="ECO:0000259" key="5">
    <source>
        <dbReference type="PROSITE" id="PS51397"/>
    </source>
</evidence>
<dbReference type="eggNOG" id="KOG4842">
    <property type="taxonomic scope" value="Eukaryota"/>
</dbReference>
<keyword evidence="7" id="KW-1185">Reference proteome</keyword>
<dbReference type="GO" id="GO:0008270">
    <property type="term" value="F:zinc ion binding"/>
    <property type="evidence" value="ECO:0007669"/>
    <property type="project" value="UniProtKB-KW"/>
</dbReference>
<dbReference type="GO" id="GO:0005634">
    <property type="term" value="C:nucleus"/>
    <property type="evidence" value="ECO:0007669"/>
    <property type="project" value="TreeGrafter"/>
</dbReference>
<dbReference type="GO" id="GO:0006281">
    <property type="term" value="P:DNA repair"/>
    <property type="evidence" value="ECO:0007669"/>
    <property type="project" value="TreeGrafter"/>
</dbReference>
<dbReference type="PANTHER" id="PTHR46622:SF1">
    <property type="entry name" value="DNA-DEPENDENT METALLOPROTEASE WSS1"/>
    <property type="match status" value="1"/>
</dbReference>
<feature type="domain" description="WLM" evidence="5">
    <location>
        <begin position="1"/>
        <end position="179"/>
    </location>
</feature>
<dbReference type="PROSITE" id="PS01358">
    <property type="entry name" value="ZF_RANBP2_1"/>
    <property type="match status" value="1"/>
</dbReference>
<accession>F4S5P4</accession>
<evidence type="ECO:0000256" key="4">
    <source>
        <dbReference type="SAM" id="MobiDB-lite"/>
    </source>
</evidence>
<feature type="region of interest" description="Disordered" evidence="4">
    <location>
        <begin position="295"/>
        <end position="323"/>
    </location>
</feature>
<dbReference type="InterPro" id="IPR001876">
    <property type="entry name" value="Znf_RanBP2"/>
</dbReference>
<dbReference type="PROSITE" id="PS51397">
    <property type="entry name" value="WLM"/>
    <property type="match status" value="1"/>
</dbReference>
<reference evidence="7" key="1">
    <citation type="journal article" date="2011" name="Proc. Natl. Acad. Sci. U.S.A.">
        <title>Obligate biotrophy features unraveled by the genomic analysis of rust fungi.</title>
        <authorList>
            <person name="Duplessis S."/>
            <person name="Cuomo C.A."/>
            <person name="Lin Y.-C."/>
            <person name="Aerts A."/>
            <person name="Tisserant E."/>
            <person name="Veneault-Fourrey C."/>
            <person name="Joly D.L."/>
            <person name="Hacquard S."/>
            <person name="Amselem J."/>
            <person name="Cantarel B.L."/>
            <person name="Chiu R."/>
            <person name="Coutinho P.M."/>
            <person name="Feau N."/>
            <person name="Field M."/>
            <person name="Frey P."/>
            <person name="Gelhaye E."/>
            <person name="Goldberg J."/>
            <person name="Grabherr M.G."/>
            <person name="Kodira C.D."/>
            <person name="Kohler A."/>
            <person name="Kuees U."/>
            <person name="Lindquist E.A."/>
            <person name="Lucas S.M."/>
            <person name="Mago R."/>
            <person name="Mauceli E."/>
            <person name="Morin E."/>
            <person name="Murat C."/>
            <person name="Pangilinan J.L."/>
            <person name="Park R."/>
            <person name="Pearson M."/>
            <person name="Quesneville H."/>
            <person name="Rouhier N."/>
            <person name="Sakthikumar S."/>
            <person name="Salamov A.A."/>
            <person name="Schmutz J."/>
            <person name="Selles B."/>
            <person name="Shapiro H."/>
            <person name="Tanguay P."/>
            <person name="Tuskan G.A."/>
            <person name="Henrissat B."/>
            <person name="Van de Peer Y."/>
            <person name="Rouze P."/>
            <person name="Ellis J.G."/>
            <person name="Dodds P.N."/>
            <person name="Schein J.E."/>
            <person name="Zhong S."/>
            <person name="Hamelin R.C."/>
            <person name="Grigoriev I.V."/>
            <person name="Szabo L.J."/>
            <person name="Martin F."/>
        </authorList>
    </citation>
    <scope>NUCLEOTIDE SEQUENCE [LARGE SCALE GENOMIC DNA]</scope>
    <source>
        <strain evidence="7">98AG31 / pathotype 3-4-7</strain>
    </source>
</reference>
<dbReference type="Proteomes" id="UP000001072">
    <property type="component" value="Unassembled WGS sequence"/>
</dbReference>
<dbReference type="HOGENOM" id="CLU_639477_0_0_1"/>
<dbReference type="InterPro" id="IPR053000">
    <property type="entry name" value="WSS1-like_metalloprotease"/>
</dbReference>
<evidence type="ECO:0000256" key="2">
    <source>
        <dbReference type="ARBA" id="ARBA00022771"/>
    </source>
</evidence>
<keyword evidence="3" id="KW-0862">Zinc</keyword>
<evidence type="ECO:0000313" key="6">
    <source>
        <dbReference type="EMBL" id="EGG00074.1"/>
    </source>
</evidence>
<dbReference type="OrthoDB" id="2503838at2759"/>
<feature type="region of interest" description="Disordered" evidence="4">
    <location>
        <begin position="185"/>
        <end position="227"/>
    </location>
</feature>
<dbReference type="Pfam" id="PF08325">
    <property type="entry name" value="WLM"/>
    <property type="match status" value="1"/>
</dbReference>
<dbReference type="RefSeq" id="XP_007416672.1">
    <property type="nucleotide sequence ID" value="XM_007416610.1"/>
</dbReference>
<dbReference type="EMBL" id="GL883151">
    <property type="protein sequence ID" value="EGG00074.1"/>
    <property type="molecule type" value="Genomic_DNA"/>
</dbReference>
<dbReference type="PANTHER" id="PTHR46622">
    <property type="entry name" value="DNA-DEPENDENT METALLOPROTEASE WSS1"/>
    <property type="match status" value="1"/>
</dbReference>